<reference evidence="3" key="1">
    <citation type="journal article" date="2023" name="Mol. Phylogenet. Evol.">
        <title>Genome-scale phylogeny and comparative genomics of the fungal order Sordariales.</title>
        <authorList>
            <person name="Hensen N."/>
            <person name="Bonometti L."/>
            <person name="Westerberg I."/>
            <person name="Brannstrom I.O."/>
            <person name="Guillou S."/>
            <person name="Cros-Aarteil S."/>
            <person name="Calhoun S."/>
            <person name="Haridas S."/>
            <person name="Kuo A."/>
            <person name="Mondo S."/>
            <person name="Pangilinan J."/>
            <person name="Riley R."/>
            <person name="LaButti K."/>
            <person name="Andreopoulos B."/>
            <person name="Lipzen A."/>
            <person name="Chen C."/>
            <person name="Yan M."/>
            <person name="Daum C."/>
            <person name="Ng V."/>
            <person name="Clum A."/>
            <person name="Steindorff A."/>
            <person name="Ohm R.A."/>
            <person name="Martin F."/>
            <person name="Silar P."/>
            <person name="Natvig D.O."/>
            <person name="Lalanne C."/>
            <person name="Gautier V."/>
            <person name="Ament-Velasquez S.L."/>
            <person name="Kruys A."/>
            <person name="Hutchinson M.I."/>
            <person name="Powell A.J."/>
            <person name="Barry K."/>
            <person name="Miller A.N."/>
            <person name="Grigoriev I.V."/>
            <person name="Debuchy R."/>
            <person name="Gladieux P."/>
            <person name="Hiltunen Thoren M."/>
            <person name="Johannesson H."/>
        </authorList>
    </citation>
    <scope>NUCLEOTIDE SEQUENCE</scope>
    <source>
        <strain evidence="3">CBS 314.62</strain>
    </source>
</reference>
<evidence type="ECO:0008006" key="5">
    <source>
        <dbReference type="Google" id="ProtNLM"/>
    </source>
</evidence>
<organism evidence="3 4">
    <name type="scientific">Podospora appendiculata</name>
    <dbReference type="NCBI Taxonomy" id="314037"/>
    <lineage>
        <taxon>Eukaryota</taxon>
        <taxon>Fungi</taxon>
        <taxon>Dikarya</taxon>
        <taxon>Ascomycota</taxon>
        <taxon>Pezizomycotina</taxon>
        <taxon>Sordariomycetes</taxon>
        <taxon>Sordariomycetidae</taxon>
        <taxon>Sordariales</taxon>
        <taxon>Podosporaceae</taxon>
        <taxon>Podospora</taxon>
    </lineage>
</organism>
<feature type="transmembrane region" description="Helical" evidence="2">
    <location>
        <begin position="446"/>
        <end position="469"/>
    </location>
</feature>
<feature type="compositionally biased region" description="Basic and acidic residues" evidence="1">
    <location>
        <begin position="1"/>
        <end position="13"/>
    </location>
</feature>
<feature type="region of interest" description="Disordered" evidence="1">
    <location>
        <begin position="1"/>
        <end position="38"/>
    </location>
</feature>
<proteinExistence type="predicted"/>
<protein>
    <recommendedName>
        <fullName evidence="5">Transmembrane protein</fullName>
    </recommendedName>
</protein>
<keyword evidence="2" id="KW-1133">Transmembrane helix</keyword>
<accession>A0AAE0XBN1</accession>
<keyword evidence="4" id="KW-1185">Reference proteome</keyword>
<dbReference type="PANTHER" id="PTHR35394">
    <property type="entry name" value="DUF3176 DOMAIN-CONTAINING PROTEIN"/>
    <property type="match status" value="1"/>
</dbReference>
<evidence type="ECO:0000256" key="2">
    <source>
        <dbReference type="SAM" id="Phobius"/>
    </source>
</evidence>
<keyword evidence="2" id="KW-0812">Transmembrane</keyword>
<dbReference type="AlphaFoldDB" id="A0AAE0XBN1"/>
<evidence type="ECO:0000313" key="4">
    <source>
        <dbReference type="Proteomes" id="UP001270362"/>
    </source>
</evidence>
<name>A0AAE0XBN1_9PEZI</name>
<evidence type="ECO:0000313" key="3">
    <source>
        <dbReference type="EMBL" id="KAK3689486.1"/>
    </source>
</evidence>
<comment type="caution">
    <text evidence="3">The sequence shown here is derived from an EMBL/GenBank/DDBJ whole genome shotgun (WGS) entry which is preliminary data.</text>
</comment>
<sequence length="570" mass="62054">MARGEIKSFHEQRQPLTSQINDVPLPDPPPSERSPSDYSRIWRSQPYIERTSMETITYDEPPAKYIGPEMKKASQLLRRRRHGNKLARSSRLLRQSMLWWLPEAGWMVVGLSCVITLSPCRSPSNLSSIKPNLLLETAFRIFIFLDPCTGSCDWPDFTSLGICTKVVNVSSYLTVSSVPDSDGSITKEKASYSASLAAINMTLLAPNLHSLALSVSSAPSLSFRGSNIETALLDTYLIYGNPSFSFNARPTFFAVEILYYWCAQRHSIQVVDGEVTSTISETPSSISNNAKSLAAQFNSGVSSCFEGSTDVNCSSGHWGQLTLKTRDSQATELIVKELTAGYLSKVVASSFGGGIDTPVPRGGNFLQGLNPQIYKAEGDLAWAIGASLFPDPHHPSDPLVQFQDISNLAGNIALSLSNWLRSVGDRSNSSVTGTAMVNQTYIVIHWAWLAFLLCQILLTAVLLATVVIWTRVEHIQIIKTTSLAGMVALDDGSRAHLGGINDLSGLSTRAARVNMKLEKSSVSGLAMGLTTSRDGAAMAPSFTGGHTATRKRKYQREKEEQMSALGPFTV</sequence>
<dbReference type="EMBL" id="JAULSO010000002">
    <property type="protein sequence ID" value="KAK3689486.1"/>
    <property type="molecule type" value="Genomic_DNA"/>
</dbReference>
<dbReference type="Proteomes" id="UP001270362">
    <property type="component" value="Unassembled WGS sequence"/>
</dbReference>
<keyword evidence="2" id="KW-0472">Membrane</keyword>
<reference evidence="3" key="2">
    <citation type="submission" date="2023-06" db="EMBL/GenBank/DDBJ databases">
        <authorList>
            <consortium name="Lawrence Berkeley National Laboratory"/>
            <person name="Haridas S."/>
            <person name="Hensen N."/>
            <person name="Bonometti L."/>
            <person name="Westerberg I."/>
            <person name="Brannstrom I.O."/>
            <person name="Guillou S."/>
            <person name="Cros-Aarteil S."/>
            <person name="Calhoun S."/>
            <person name="Kuo A."/>
            <person name="Mondo S."/>
            <person name="Pangilinan J."/>
            <person name="Riley R."/>
            <person name="Labutti K."/>
            <person name="Andreopoulos B."/>
            <person name="Lipzen A."/>
            <person name="Chen C."/>
            <person name="Yanf M."/>
            <person name="Daum C."/>
            <person name="Ng V."/>
            <person name="Clum A."/>
            <person name="Steindorff A."/>
            <person name="Ohm R."/>
            <person name="Martin F."/>
            <person name="Silar P."/>
            <person name="Natvig D."/>
            <person name="Lalanne C."/>
            <person name="Gautier V."/>
            <person name="Ament-Velasquez S.L."/>
            <person name="Kruys A."/>
            <person name="Hutchinson M.I."/>
            <person name="Powell A.J."/>
            <person name="Barry K."/>
            <person name="Miller A.N."/>
            <person name="Grigoriev I.V."/>
            <person name="Debuchy R."/>
            <person name="Gladieux P."/>
            <person name="Thoren M.H."/>
            <person name="Johannesson H."/>
        </authorList>
    </citation>
    <scope>NUCLEOTIDE SEQUENCE</scope>
    <source>
        <strain evidence="3">CBS 314.62</strain>
    </source>
</reference>
<dbReference type="PANTHER" id="PTHR35394:SF5">
    <property type="entry name" value="DUF3176 DOMAIN-CONTAINING PROTEIN"/>
    <property type="match status" value="1"/>
</dbReference>
<evidence type="ECO:0000256" key="1">
    <source>
        <dbReference type="SAM" id="MobiDB-lite"/>
    </source>
</evidence>
<gene>
    <name evidence="3" type="ORF">B0T22DRAFT_513927</name>
</gene>